<dbReference type="EMBL" id="CP110429">
    <property type="protein sequence ID" value="WAQ88156.1"/>
    <property type="molecule type" value="Genomic_DNA"/>
</dbReference>
<evidence type="ECO:0000313" key="2">
    <source>
        <dbReference type="Proteomes" id="UP001164743"/>
    </source>
</evidence>
<accession>A0ABY7CSD5</accession>
<sequence length="103" mass="11535">MADSYSNSRGIALCIRCHYRAWTLLLFHHHTLVQPAATIIPNSTGPTTRSPHHAPLPRCSIKVNKLNTASSSIWVLYRFLLAALLADQPRTFFLIVTHSNLNS</sequence>
<proteinExistence type="predicted"/>
<evidence type="ECO:0000313" key="1">
    <source>
        <dbReference type="EMBL" id="WAQ88156.1"/>
    </source>
</evidence>
<name>A0ABY7CSD5_9BASI</name>
<dbReference type="RefSeq" id="XP_053023711.1">
    <property type="nucleotide sequence ID" value="XM_053172474.1"/>
</dbReference>
<dbReference type="Proteomes" id="UP001164743">
    <property type="component" value="Chromosome 9A"/>
</dbReference>
<keyword evidence="2" id="KW-1185">Reference proteome</keyword>
<gene>
    <name evidence="1" type="ORF">PtA15_9A281</name>
</gene>
<dbReference type="GeneID" id="77813369"/>
<organism evidence="1 2">
    <name type="scientific">Puccinia triticina</name>
    <dbReference type="NCBI Taxonomy" id="208348"/>
    <lineage>
        <taxon>Eukaryota</taxon>
        <taxon>Fungi</taxon>
        <taxon>Dikarya</taxon>
        <taxon>Basidiomycota</taxon>
        <taxon>Pucciniomycotina</taxon>
        <taxon>Pucciniomycetes</taxon>
        <taxon>Pucciniales</taxon>
        <taxon>Pucciniaceae</taxon>
        <taxon>Puccinia</taxon>
    </lineage>
</organism>
<reference evidence="1" key="1">
    <citation type="submission" date="2022-10" db="EMBL/GenBank/DDBJ databases">
        <title>Puccinia triticina Genome sequencing and assembly.</title>
        <authorList>
            <person name="Li C."/>
        </authorList>
    </citation>
    <scope>NUCLEOTIDE SEQUENCE</scope>
    <source>
        <strain evidence="1">Pt15</strain>
    </source>
</reference>
<protein>
    <submittedName>
        <fullName evidence="1">Uncharacterized protein</fullName>
    </submittedName>
</protein>